<dbReference type="InterPro" id="IPR007387">
    <property type="entry name" value="TRAP_DctQ"/>
</dbReference>
<feature type="transmembrane region" description="Helical" evidence="9">
    <location>
        <begin position="50"/>
        <end position="67"/>
    </location>
</feature>
<evidence type="ECO:0000256" key="4">
    <source>
        <dbReference type="ARBA" id="ARBA00022519"/>
    </source>
</evidence>
<name>A0AAW9SKT8_9RHOB</name>
<protein>
    <recommendedName>
        <fullName evidence="9">TRAP transporter small permease protein</fullName>
    </recommendedName>
</protein>
<feature type="transmembrane region" description="Helical" evidence="9">
    <location>
        <begin position="12"/>
        <end position="38"/>
    </location>
</feature>
<evidence type="ECO:0000256" key="2">
    <source>
        <dbReference type="ARBA" id="ARBA00022448"/>
    </source>
</evidence>
<keyword evidence="7 9" id="KW-0472">Membrane</keyword>
<accession>A0AAW9SKT8</accession>
<evidence type="ECO:0000256" key="8">
    <source>
        <dbReference type="ARBA" id="ARBA00038436"/>
    </source>
</evidence>
<keyword evidence="3" id="KW-1003">Cell membrane</keyword>
<keyword evidence="2 9" id="KW-0813">Transport</keyword>
<dbReference type="AlphaFoldDB" id="A0AAW9SKT8"/>
<reference evidence="11 12" key="1">
    <citation type="submission" date="2024-05" db="EMBL/GenBank/DDBJ databases">
        <title>Genome sequence of Ponticoccus litoralis KCCM 90028.</title>
        <authorList>
            <person name="Kim J.M."/>
            <person name="Lee J.K."/>
            <person name="Choi B.J."/>
            <person name="Bayburt H."/>
            <person name="Baek J.H."/>
            <person name="Jeon C.O."/>
        </authorList>
    </citation>
    <scope>NUCLEOTIDE SEQUENCE [LARGE SCALE GENOMIC DNA]</scope>
    <source>
        <strain evidence="11 12">KCCM 90028</strain>
    </source>
</reference>
<evidence type="ECO:0000256" key="1">
    <source>
        <dbReference type="ARBA" id="ARBA00004429"/>
    </source>
</evidence>
<evidence type="ECO:0000259" key="10">
    <source>
        <dbReference type="Pfam" id="PF04290"/>
    </source>
</evidence>
<evidence type="ECO:0000256" key="3">
    <source>
        <dbReference type="ARBA" id="ARBA00022475"/>
    </source>
</evidence>
<feature type="domain" description="Tripartite ATP-independent periplasmic transporters DctQ component" evidence="10">
    <location>
        <begin position="26"/>
        <end position="146"/>
    </location>
</feature>
<comment type="subcellular location">
    <subcellularLocation>
        <location evidence="1 9">Cell inner membrane</location>
        <topology evidence="1 9">Multi-pass membrane protein</topology>
    </subcellularLocation>
</comment>
<dbReference type="RefSeq" id="WP_347165986.1">
    <property type="nucleotide sequence ID" value="NZ_JBDNCH010000002.1"/>
</dbReference>
<evidence type="ECO:0000256" key="7">
    <source>
        <dbReference type="ARBA" id="ARBA00023136"/>
    </source>
</evidence>
<dbReference type="EMBL" id="JBDNCH010000002">
    <property type="protein sequence ID" value="MEN9060850.1"/>
    <property type="molecule type" value="Genomic_DNA"/>
</dbReference>
<evidence type="ECO:0000313" key="12">
    <source>
        <dbReference type="Proteomes" id="UP001428774"/>
    </source>
</evidence>
<evidence type="ECO:0000256" key="5">
    <source>
        <dbReference type="ARBA" id="ARBA00022692"/>
    </source>
</evidence>
<feature type="transmembrane region" description="Helical" evidence="9">
    <location>
        <begin position="129"/>
        <end position="151"/>
    </location>
</feature>
<dbReference type="PANTHER" id="PTHR35011:SF2">
    <property type="entry name" value="2,3-DIKETO-L-GULONATE TRAP TRANSPORTER SMALL PERMEASE PROTEIN YIAM"/>
    <property type="match status" value="1"/>
</dbReference>
<proteinExistence type="inferred from homology"/>
<dbReference type="GO" id="GO:0022857">
    <property type="term" value="F:transmembrane transporter activity"/>
    <property type="evidence" value="ECO:0007669"/>
    <property type="project" value="UniProtKB-UniRule"/>
</dbReference>
<keyword evidence="5 9" id="KW-0812">Transmembrane</keyword>
<keyword evidence="12" id="KW-1185">Reference proteome</keyword>
<dbReference type="Pfam" id="PF04290">
    <property type="entry name" value="DctQ"/>
    <property type="match status" value="1"/>
</dbReference>
<keyword evidence="4 9" id="KW-0997">Cell inner membrane</keyword>
<sequence>MSILRFLDAFFVRGLATLCGLLFAVMLVAILGQVLMRYAFSAPLSWSEELARYTMVWLAMLASALCARKGQHLALIGAEMLPPRLRLPLRLIGTVIACAILSVLFWHGWDPAERAIRQRTPGLGLSMSWIYAALPTGFALMILGQLLGLFVPEEPAPAEPAAH</sequence>
<dbReference type="InterPro" id="IPR055348">
    <property type="entry name" value="DctQ"/>
</dbReference>
<dbReference type="GO" id="GO:0005886">
    <property type="term" value="C:plasma membrane"/>
    <property type="evidence" value="ECO:0007669"/>
    <property type="project" value="UniProtKB-SubCell"/>
</dbReference>
<dbReference type="PANTHER" id="PTHR35011">
    <property type="entry name" value="2,3-DIKETO-L-GULONATE TRAP TRANSPORTER SMALL PERMEASE PROTEIN YIAM"/>
    <property type="match status" value="1"/>
</dbReference>
<evidence type="ECO:0000256" key="9">
    <source>
        <dbReference type="RuleBase" id="RU369079"/>
    </source>
</evidence>
<keyword evidence="6 9" id="KW-1133">Transmembrane helix</keyword>
<comment type="similarity">
    <text evidence="8 9">Belongs to the TRAP transporter small permease family.</text>
</comment>
<gene>
    <name evidence="11" type="ORF">ABFB10_07150</name>
</gene>
<comment type="caution">
    <text evidence="11">The sequence shown here is derived from an EMBL/GenBank/DDBJ whole genome shotgun (WGS) entry which is preliminary data.</text>
</comment>
<dbReference type="Proteomes" id="UP001428774">
    <property type="component" value="Unassembled WGS sequence"/>
</dbReference>
<feature type="transmembrane region" description="Helical" evidence="9">
    <location>
        <begin position="87"/>
        <end position="109"/>
    </location>
</feature>
<comment type="subunit">
    <text evidence="9">The complex comprises the extracytoplasmic solute receptor protein and the two transmembrane proteins.</text>
</comment>
<evidence type="ECO:0000256" key="6">
    <source>
        <dbReference type="ARBA" id="ARBA00022989"/>
    </source>
</evidence>
<dbReference type="GO" id="GO:0015740">
    <property type="term" value="P:C4-dicarboxylate transport"/>
    <property type="evidence" value="ECO:0007669"/>
    <property type="project" value="TreeGrafter"/>
</dbReference>
<organism evidence="11 12">
    <name type="scientific">Ponticoccus litoralis</name>
    <dbReference type="NCBI Taxonomy" id="422297"/>
    <lineage>
        <taxon>Bacteria</taxon>
        <taxon>Pseudomonadati</taxon>
        <taxon>Pseudomonadota</taxon>
        <taxon>Alphaproteobacteria</taxon>
        <taxon>Rhodobacterales</taxon>
        <taxon>Roseobacteraceae</taxon>
        <taxon>Ponticoccus</taxon>
    </lineage>
</organism>
<comment type="function">
    <text evidence="9">Part of the tripartite ATP-independent periplasmic (TRAP) transport system.</text>
</comment>
<evidence type="ECO:0000313" key="11">
    <source>
        <dbReference type="EMBL" id="MEN9060850.1"/>
    </source>
</evidence>